<dbReference type="NCBIfam" id="TIGR00227">
    <property type="entry name" value="ribD_Cterm"/>
    <property type="match status" value="1"/>
</dbReference>
<comment type="pathway">
    <text evidence="1">Cofactor biosynthesis; riboflavin biosynthesis.</text>
</comment>
<dbReference type="InterPro" id="IPR011549">
    <property type="entry name" value="RibD_C"/>
</dbReference>
<dbReference type="Proteomes" id="UP000257123">
    <property type="component" value="Unassembled WGS sequence"/>
</dbReference>
<dbReference type="InterPro" id="IPR024072">
    <property type="entry name" value="DHFR-like_dom_sf"/>
</dbReference>
<evidence type="ECO:0000256" key="9">
    <source>
        <dbReference type="NCBIfam" id="TIGR01508"/>
    </source>
</evidence>
<dbReference type="InterPro" id="IPR002734">
    <property type="entry name" value="RibDG_C"/>
</dbReference>
<feature type="domain" description="Bacterial bifunctional deaminase-reductase C-terminal" evidence="10">
    <location>
        <begin position="3"/>
        <end position="207"/>
    </location>
</feature>
<dbReference type="GeneID" id="1463754"/>
<comment type="similarity">
    <text evidence="2">Belongs to the HTP reductase family.</text>
</comment>
<dbReference type="AlphaFoldDB" id="A0A371R711"/>
<gene>
    <name evidence="12" type="ORF">CGL51_04910</name>
    <name evidence="13" type="ORF">CGL52_00150</name>
    <name evidence="11" type="ORF">HA333_08340</name>
</gene>
<evidence type="ECO:0000313" key="13">
    <source>
        <dbReference type="EMBL" id="RFB00319.1"/>
    </source>
</evidence>
<dbReference type="Pfam" id="PF01872">
    <property type="entry name" value="RibD_C"/>
    <property type="match status" value="1"/>
</dbReference>
<comment type="subunit">
    <text evidence="3">Homodimer.</text>
</comment>
<comment type="catalytic activity">
    <reaction evidence="8">
        <text>2,5-diamino-6-(1-D-ribitylamino)pyrimidin-4(3H)-one 5'-phosphate + NADP(+) = 2,5-diamino-6-(1-D-ribosylamino)pyrimidin-4(3H)-one 5'-phosphate + NADPH + H(+)</text>
        <dbReference type="Rhea" id="RHEA:27278"/>
        <dbReference type="ChEBI" id="CHEBI:15378"/>
        <dbReference type="ChEBI" id="CHEBI:57783"/>
        <dbReference type="ChEBI" id="CHEBI:58349"/>
        <dbReference type="ChEBI" id="CHEBI:58890"/>
        <dbReference type="ChEBI" id="CHEBI:59545"/>
        <dbReference type="EC" id="1.1.1.302"/>
    </reaction>
</comment>
<dbReference type="EMBL" id="DUJP01000028">
    <property type="protein sequence ID" value="HII47433.1"/>
    <property type="molecule type" value="Genomic_DNA"/>
</dbReference>
<proteinExistence type="inferred from homology"/>
<name>A0A371R711_9CREN</name>
<dbReference type="GO" id="GO:0050661">
    <property type="term" value="F:NADP binding"/>
    <property type="evidence" value="ECO:0007669"/>
    <property type="project" value="InterPro"/>
</dbReference>
<organism evidence="13 14">
    <name type="scientific">Pyrobaculum aerophilum</name>
    <dbReference type="NCBI Taxonomy" id="13773"/>
    <lineage>
        <taxon>Archaea</taxon>
        <taxon>Thermoproteota</taxon>
        <taxon>Thermoprotei</taxon>
        <taxon>Thermoproteales</taxon>
        <taxon>Thermoproteaceae</taxon>
        <taxon>Pyrobaculum</taxon>
    </lineage>
</organism>
<keyword evidence="4" id="KW-0686">Riboflavin biosynthesis</keyword>
<dbReference type="EC" id="1.1.1.302" evidence="9"/>
<comment type="catalytic activity">
    <reaction evidence="7">
        <text>2,5-diamino-6-(1-D-ribitylamino)pyrimidin-4(3H)-one 5'-phosphate + NAD(+) = 2,5-diamino-6-(1-D-ribosylamino)pyrimidin-4(3H)-one 5'-phosphate + NADH + H(+)</text>
        <dbReference type="Rhea" id="RHEA:27274"/>
        <dbReference type="ChEBI" id="CHEBI:15378"/>
        <dbReference type="ChEBI" id="CHEBI:57540"/>
        <dbReference type="ChEBI" id="CHEBI:57945"/>
        <dbReference type="ChEBI" id="CHEBI:58890"/>
        <dbReference type="ChEBI" id="CHEBI:59545"/>
        <dbReference type="EC" id="1.1.1.302"/>
    </reaction>
</comment>
<evidence type="ECO:0000313" key="12">
    <source>
        <dbReference type="EMBL" id="RFA96689.1"/>
    </source>
</evidence>
<evidence type="ECO:0000256" key="8">
    <source>
        <dbReference type="ARBA" id="ARBA00049020"/>
    </source>
</evidence>
<keyword evidence="5" id="KW-0521">NADP</keyword>
<keyword evidence="6 11" id="KW-0560">Oxidoreductase</keyword>
<evidence type="ECO:0000256" key="6">
    <source>
        <dbReference type="ARBA" id="ARBA00023002"/>
    </source>
</evidence>
<reference evidence="11" key="2">
    <citation type="journal article" date="2020" name="bioRxiv">
        <title>A rank-normalized archaeal taxonomy based on genome phylogeny resolves widespread incomplete and uneven classifications.</title>
        <authorList>
            <person name="Rinke C."/>
            <person name="Chuvochina M."/>
            <person name="Mussig A.J."/>
            <person name="Chaumeil P.-A."/>
            <person name="Waite D.W."/>
            <person name="Whitman W.B."/>
            <person name="Parks D.H."/>
            <person name="Hugenholtz P."/>
        </authorList>
    </citation>
    <scope>NUCLEOTIDE SEQUENCE</scope>
    <source>
        <strain evidence="11">UBA8839</strain>
    </source>
</reference>
<dbReference type="EMBL" id="NMUE01000011">
    <property type="protein sequence ID" value="RFA96689.1"/>
    <property type="molecule type" value="Genomic_DNA"/>
</dbReference>
<dbReference type="Gene3D" id="3.40.430.10">
    <property type="entry name" value="Dihydrofolate Reductase, subunit A"/>
    <property type="match status" value="1"/>
</dbReference>
<dbReference type="PANTHER" id="PTHR38011">
    <property type="entry name" value="DIHYDROFOLATE REDUCTASE FAMILY PROTEIN (AFU_ORTHOLOGUE AFUA_8G06820)"/>
    <property type="match status" value="1"/>
</dbReference>
<dbReference type="InterPro" id="IPR006401">
    <property type="entry name" value="Rib_reduct_arc"/>
</dbReference>
<dbReference type="SUPFAM" id="SSF53597">
    <property type="entry name" value="Dihydrofolate reductase-like"/>
    <property type="match status" value="1"/>
</dbReference>
<evidence type="ECO:0000256" key="2">
    <source>
        <dbReference type="ARBA" id="ARBA00009723"/>
    </source>
</evidence>
<dbReference type="RefSeq" id="WP_011009057.1">
    <property type="nucleotide sequence ID" value="NZ_DAIOPL010000027.1"/>
</dbReference>
<evidence type="ECO:0000313" key="11">
    <source>
        <dbReference type="EMBL" id="HII47433.1"/>
    </source>
</evidence>
<protein>
    <recommendedName>
        <fullName evidence="9">2,5-diamino-6-(ribosylamino)-4(3H)-pyrimidinone 5'-phosphate reductase</fullName>
        <ecNumber evidence="9">1.1.1.302</ecNumber>
    </recommendedName>
</protein>
<evidence type="ECO:0000313" key="14">
    <source>
        <dbReference type="Proteomes" id="UP000256877"/>
    </source>
</evidence>
<dbReference type="OMA" id="HLITEWE"/>
<dbReference type="OrthoDB" id="10178at2157"/>
<accession>A0A371R711</accession>
<comment type="caution">
    <text evidence="13">The sequence shown here is derived from an EMBL/GenBank/DDBJ whole genome shotgun (WGS) entry which is preliminary data.</text>
</comment>
<evidence type="ECO:0000256" key="1">
    <source>
        <dbReference type="ARBA" id="ARBA00005104"/>
    </source>
</evidence>
<evidence type="ECO:0000313" key="15">
    <source>
        <dbReference type="Proteomes" id="UP000257123"/>
    </source>
</evidence>
<dbReference type="Proteomes" id="UP000651120">
    <property type="component" value="Unassembled WGS sequence"/>
</dbReference>
<evidence type="ECO:0000256" key="7">
    <source>
        <dbReference type="ARBA" id="ARBA00047550"/>
    </source>
</evidence>
<dbReference type="PANTHER" id="PTHR38011:SF7">
    <property type="entry name" value="2,5-DIAMINO-6-RIBOSYLAMINO-4(3H)-PYRIMIDINONE 5'-PHOSPHATE REDUCTASE"/>
    <property type="match status" value="1"/>
</dbReference>
<dbReference type="GO" id="GO:0008703">
    <property type="term" value="F:5-amino-6-(5-phosphoribosylamino)uracil reductase activity"/>
    <property type="evidence" value="ECO:0007669"/>
    <property type="project" value="InterPro"/>
</dbReference>
<dbReference type="UniPathway" id="UPA00275"/>
<sequence length="227" mass="25151">MRPYVYLMAAVTIDGRIASKSGYSRLSCPHDLKRLHALRAEVDAVIVGANTAIIDNPRLTVRYAAGRNPTRVLIDGALRAPTTLRIFDKTAPTIVYTTNLAPAEKINELRRLGIEVVVFPSHRVDPASVLSDLYNRGVRKVLIEGGGRTNWEFISKCLVDEVIVTVTPYVFGSGVSLVEGEGFKDIEEMPFNLKLLGVKLCECGKEVVVKYAVECKKVDTKYNRLEN</sequence>
<evidence type="ECO:0000256" key="5">
    <source>
        <dbReference type="ARBA" id="ARBA00022857"/>
    </source>
</evidence>
<evidence type="ECO:0000256" key="3">
    <source>
        <dbReference type="ARBA" id="ARBA00011738"/>
    </source>
</evidence>
<dbReference type="NCBIfam" id="TIGR01508">
    <property type="entry name" value="rib_reduct_arch"/>
    <property type="match status" value="1"/>
</dbReference>
<dbReference type="EMBL" id="NMUF01000001">
    <property type="protein sequence ID" value="RFB00319.1"/>
    <property type="molecule type" value="Genomic_DNA"/>
</dbReference>
<dbReference type="GO" id="GO:0009231">
    <property type="term" value="P:riboflavin biosynthetic process"/>
    <property type="evidence" value="ECO:0007669"/>
    <property type="project" value="UniProtKB-UniPathway"/>
</dbReference>
<dbReference type="InterPro" id="IPR050765">
    <property type="entry name" value="Riboflavin_Biosynth_HTPR"/>
</dbReference>
<dbReference type="Proteomes" id="UP000256877">
    <property type="component" value="Unassembled WGS sequence"/>
</dbReference>
<reference evidence="14 15" key="1">
    <citation type="submission" date="2017-07" db="EMBL/GenBank/DDBJ databases">
        <title>Draft genome sequence of aerobic hyperthermophilic archaea, Pyrobaculum aerophilum YKB31 and YKB32.</title>
        <authorList>
            <person name="Mochizuki T."/>
            <person name="Berliner A.J."/>
            <person name="Yoshida-Takashima Y."/>
            <person name="Takaki Y."/>
            <person name="Nunoura T."/>
            <person name="Takai K."/>
        </authorList>
    </citation>
    <scope>NUCLEOTIDE SEQUENCE [LARGE SCALE GENOMIC DNA]</scope>
    <source>
        <strain evidence="12 15">YKB31</strain>
        <strain evidence="13 14">YKB32</strain>
    </source>
</reference>
<evidence type="ECO:0000256" key="4">
    <source>
        <dbReference type="ARBA" id="ARBA00022619"/>
    </source>
</evidence>
<evidence type="ECO:0000259" key="10">
    <source>
        <dbReference type="Pfam" id="PF01872"/>
    </source>
</evidence>